<dbReference type="EMBL" id="CP053418">
    <property type="protein sequence ID" value="QJW85333.1"/>
    <property type="molecule type" value="Genomic_DNA"/>
</dbReference>
<protein>
    <recommendedName>
        <fullName evidence="3">Ankyrin repeat domain-containing protein</fullName>
    </recommendedName>
</protein>
<sequence>MTDANTAFGPIFEAAHAGDNLRALELLLGASGQSADYFNRQPDRAKALQIDNARTLPELLLRQTPPPDITCEQLSAPEVPTCVGYGAASRPLYAVVARAAQRCLKPTGTWWCLQPITCGRQTIPWGLRRR</sequence>
<evidence type="ECO:0000313" key="2">
    <source>
        <dbReference type="Proteomes" id="UP000500826"/>
    </source>
</evidence>
<organism evidence="1 2">
    <name type="scientific">Ramlibacter terrae</name>
    <dbReference type="NCBI Taxonomy" id="2732511"/>
    <lineage>
        <taxon>Bacteria</taxon>
        <taxon>Pseudomonadati</taxon>
        <taxon>Pseudomonadota</taxon>
        <taxon>Betaproteobacteria</taxon>
        <taxon>Burkholderiales</taxon>
        <taxon>Comamonadaceae</taxon>
        <taxon>Ramlibacter</taxon>
    </lineage>
</organism>
<keyword evidence="2" id="KW-1185">Reference proteome</keyword>
<name>A0ABX6P5H5_9BURK</name>
<evidence type="ECO:0008006" key="3">
    <source>
        <dbReference type="Google" id="ProtNLM"/>
    </source>
</evidence>
<evidence type="ECO:0000313" key="1">
    <source>
        <dbReference type="EMBL" id="QJW85333.1"/>
    </source>
</evidence>
<gene>
    <name evidence="1" type="ORF">HK414_24010</name>
</gene>
<dbReference type="Proteomes" id="UP000500826">
    <property type="component" value="Chromosome"/>
</dbReference>
<accession>A0ABX6P5H5</accession>
<reference evidence="1 2" key="1">
    <citation type="submission" date="2020-05" db="EMBL/GenBank/DDBJ databases">
        <title>Ramlibacter rhizophilus sp. nov., isolated from rhizosphere soil of national flower Mugunghwa from South Korea.</title>
        <authorList>
            <person name="Zheng-Fei Y."/>
            <person name="Huan T."/>
        </authorList>
    </citation>
    <scope>NUCLEOTIDE SEQUENCE [LARGE SCALE GENOMIC DNA]</scope>
    <source>
        <strain evidence="1 2">H242</strain>
    </source>
</reference>
<proteinExistence type="predicted"/>